<evidence type="ECO:0000313" key="4">
    <source>
        <dbReference type="Proteomes" id="UP000509742"/>
    </source>
</evidence>
<reference evidence="1 4" key="2">
    <citation type="submission" date="2020-04" db="EMBL/GenBank/DDBJ databases">
        <title>Genomic analysis of gastric non-Helicobacter pylori Helicobacters isolated in Japan.</title>
        <authorList>
            <person name="Suzuki M."/>
            <person name="Rimbara E."/>
        </authorList>
    </citation>
    <scope>NUCLEOTIDE SEQUENCE [LARGE SCALE GENOMIC DNA]</scope>
    <source>
        <strain evidence="1 4">NHP19-0020</strain>
    </source>
</reference>
<dbReference type="GeneID" id="56929411"/>
<reference evidence="2 3" key="1">
    <citation type="submission" date="2019-06" db="EMBL/GenBank/DDBJ databases">
        <title>Complete genome sequence of Helicobacter suis SNTW101c.</title>
        <authorList>
            <person name="Rimbara E."/>
            <person name="Suzuki M."/>
            <person name="Matsui H."/>
            <person name="Nakamura M."/>
            <person name="Mori S."/>
            <person name="Shibayama K."/>
        </authorList>
    </citation>
    <scope>NUCLEOTIDE SEQUENCE [LARGE SCALE GENOMIC DNA]</scope>
    <source>
        <strain evidence="2 3">SNTW101c</strain>
    </source>
</reference>
<evidence type="ECO:0000313" key="2">
    <source>
        <dbReference type="EMBL" id="BCD69691.1"/>
    </source>
</evidence>
<dbReference type="EMBL" id="AP023036">
    <property type="protein sequence ID" value="BCD45717.1"/>
    <property type="molecule type" value="Genomic_DNA"/>
</dbReference>
<proteinExistence type="predicted"/>
<dbReference type="EMBL" id="AP019774">
    <property type="protein sequence ID" value="BCD69691.1"/>
    <property type="molecule type" value="Genomic_DNA"/>
</dbReference>
<dbReference type="OrthoDB" id="5322054at2"/>
<keyword evidence="4" id="KW-1185">Reference proteome</keyword>
<dbReference type="Proteomes" id="UP000509742">
    <property type="component" value="Chromosome"/>
</dbReference>
<organism evidence="2 3">
    <name type="scientific">Helicobacter suis</name>
    <dbReference type="NCBI Taxonomy" id="104628"/>
    <lineage>
        <taxon>Bacteria</taxon>
        <taxon>Pseudomonadati</taxon>
        <taxon>Campylobacterota</taxon>
        <taxon>Epsilonproteobacteria</taxon>
        <taxon>Campylobacterales</taxon>
        <taxon>Helicobacteraceae</taxon>
        <taxon>Helicobacter</taxon>
    </lineage>
</organism>
<dbReference type="AlphaFoldDB" id="A0A6J4CWG8"/>
<evidence type="ECO:0000313" key="3">
    <source>
        <dbReference type="Proteomes" id="UP000317935"/>
    </source>
</evidence>
<dbReference type="Gene3D" id="3.40.50.2000">
    <property type="entry name" value="Glycogen Phosphorylase B"/>
    <property type="match status" value="1"/>
</dbReference>
<accession>A0A6J4CWG8</accession>
<gene>
    <name evidence="1" type="ORF">NHP190020_07560</name>
    <name evidence="2" type="ORF">SNTW_03360</name>
</gene>
<dbReference type="SUPFAM" id="SSF53756">
    <property type="entry name" value="UDP-Glycosyltransferase/glycogen phosphorylase"/>
    <property type="match status" value="1"/>
</dbReference>
<sequence length="300" mass="33500">MQISIFCDATPQSGLGHLKRMQKLKALLETMGAQTTLFASHSTDLPPDWHKASIHAKVVIIDSYLAPLSFYKTISSKLVVFEDMPQTYPPHVFVINPGYQAHTRYTTTAQQNPRYFLGIDFLPIDPLFISKNKALKPTLSKLFLSFGGSDLALPFYQKALNLLQKTPLEVHITAPLNIIQALQINYLQSPKYYYHANACFKDIAFLMQESDLALLAGGGMLYEAILSKTPIIAIPVAPNQQPQVQALSAQGSCHASSLEGLLESVQILSPLHNRERMQKDQEKLKIGHKLHKTMQEILTC</sequence>
<name>A0A6J4CWG8_9HELI</name>
<protein>
    <submittedName>
        <fullName evidence="2">Uncharacterized protein</fullName>
    </submittedName>
</protein>
<dbReference type="RefSeq" id="WP_006564260.1">
    <property type="nucleotide sequence ID" value="NZ_AP019774.1"/>
</dbReference>
<dbReference type="Proteomes" id="UP000317935">
    <property type="component" value="Chromosome"/>
</dbReference>
<evidence type="ECO:0000313" key="1">
    <source>
        <dbReference type="EMBL" id="BCD45717.1"/>
    </source>
</evidence>